<dbReference type="Gene3D" id="3.80.10.10">
    <property type="entry name" value="Ribonuclease Inhibitor"/>
    <property type="match status" value="1"/>
</dbReference>
<dbReference type="SUPFAM" id="SSF52058">
    <property type="entry name" value="L domain-like"/>
    <property type="match status" value="1"/>
</dbReference>
<keyword evidence="4" id="KW-1185">Reference proteome</keyword>
<dbReference type="InterPro" id="IPR032675">
    <property type="entry name" value="LRR_dom_sf"/>
</dbReference>
<dbReference type="Pfam" id="PF23598">
    <property type="entry name" value="LRR_14"/>
    <property type="match status" value="1"/>
</dbReference>
<reference evidence="3 4" key="1">
    <citation type="submission" date="2024-11" db="EMBL/GenBank/DDBJ databases">
        <title>A near-complete genome assembly of Cinchona calisaya.</title>
        <authorList>
            <person name="Lian D.C."/>
            <person name="Zhao X.W."/>
            <person name="Wei L."/>
        </authorList>
    </citation>
    <scope>NUCLEOTIDE SEQUENCE [LARGE SCALE GENOMIC DNA]</scope>
    <source>
        <tissue evidence="3">Nenye</tissue>
    </source>
</reference>
<dbReference type="Proteomes" id="UP001630127">
    <property type="component" value="Unassembled WGS sequence"/>
</dbReference>
<dbReference type="PANTHER" id="PTHR47186">
    <property type="entry name" value="LEUCINE-RICH REPEAT-CONTAINING PROTEIN 57"/>
    <property type="match status" value="1"/>
</dbReference>
<feature type="domain" description="Disease resistance R13L4/SHOC-2-like LRR" evidence="2">
    <location>
        <begin position="44"/>
        <end position="166"/>
    </location>
</feature>
<proteinExistence type="predicted"/>
<evidence type="ECO:0000313" key="4">
    <source>
        <dbReference type="Proteomes" id="UP001630127"/>
    </source>
</evidence>
<sequence>MSRKQNITTIFRGGNRDLPQMVQRMVIHSSRCIDSMEGGNRFTHLRSLIFFEPMDSSPCKSLLKLLSDGYRLLKVLELGGEQIKMIPSEVFRLLHLEYLSLRGTQVEIIPKPIGKLKKLQCLDLKDTNVTELPIQILMLLHLQYLSVRPIEAIGFKAPYEIGSLKSRKHCAI</sequence>
<comment type="caution">
    <text evidence="3">The sequence shown here is derived from an EMBL/GenBank/DDBJ whole genome shotgun (WGS) entry which is preliminary data.</text>
</comment>
<gene>
    <name evidence="3" type="ORF">ACH5RR_039033</name>
</gene>
<evidence type="ECO:0000259" key="2">
    <source>
        <dbReference type="Pfam" id="PF23598"/>
    </source>
</evidence>
<evidence type="ECO:0000313" key="3">
    <source>
        <dbReference type="EMBL" id="KAL3499940.1"/>
    </source>
</evidence>
<dbReference type="InterPro" id="IPR055414">
    <property type="entry name" value="LRR_R13L4/SHOC2-like"/>
</dbReference>
<evidence type="ECO:0000256" key="1">
    <source>
        <dbReference type="ARBA" id="ARBA00022737"/>
    </source>
</evidence>
<keyword evidence="1" id="KW-0677">Repeat</keyword>
<organism evidence="3 4">
    <name type="scientific">Cinchona calisaya</name>
    <dbReference type="NCBI Taxonomy" id="153742"/>
    <lineage>
        <taxon>Eukaryota</taxon>
        <taxon>Viridiplantae</taxon>
        <taxon>Streptophyta</taxon>
        <taxon>Embryophyta</taxon>
        <taxon>Tracheophyta</taxon>
        <taxon>Spermatophyta</taxon>
        <taxon>Magnoliopsida</taxon>
        <taxon>eudicotyledons</taxon>
        <taxon>Gunneridae</taxon>
        <taxon>Pentapetalae</taxon>
        <taxon>asterids</taxon>
        <taxon>lamiids</taxon>
        <taxon>Gentianales</taxon>
        <taxon>Rubiaceae</taxon>
        <taxon>Cinchonoideae</taxon>
        <taxon>Cinchoneae</taxon>
        <taxon>Cinchona</taxon>
    </lineage>
</organism>
<dbReference type="EMBL" id="JBJUIK010000016">
    <property type="protein sequence ID" value="KAL3499940.1"/>
    <property type="molecule type" value="Genomic_DNA"/>
</dbReference>
<name>A0ABD2XZZ4_9GENT</name>
<protein>
    <recommendedName>
        <fullName evidence="2">Disease resistance R13L4/SHOC-2-like LRR domain-containing protein</fullName>
    </recommendedName>
</protein>
<accession>A0ABD2XZZ4</accession>
<dbReference type="PANTHER" id="PTHR47186:SF3">
    <property type="entry name" value="OS09G0267800 PROTEIN"/>
    <property type="match status" value="1"/>
</dbReference>
<dbReference type="AlphaFoldDB" id="A0ABD2XZZ4"/>